<dbReference type="CDD" id="cd04491">
    <property type="entry name" value="SoSSB_OBF"/>
    <property type="match status" value="1"/>
</dbReference>
<feature type="compositionally biased region" description="Polar residues" evidence="2">
    <location>
        <begin position="209"/>
        <end position="220"/>
    </location>
</feature>
<organism evidence="3 4">
    <name type="scientific">Laodelphax striatellus</name>
    <name type="common">Small brown planthopper</name>
    <name type="synonym">Delphax striatella</name>
    <dbReference type="NCBI Taxonomy" id="195883"/>
    <lineage>
        <taxon>Eukaryota</taxon>
        <taxon>Metazoa</taxon>
        <taxon>Ecdysozoa</taxon>
        <taxon>Arthropoda</taxon>
        <taxon>Hexapoda</taxon>
        <taxon>Insecta</taxon>
        <taxon>Pterygota</taxon>
        <taxon>Neoptera</taxon>
        <taxon>Paraneoptera</taxon>
        <taxon>Hemiptera</taxon>
        <taxon>Auchenorrhyncha</taxon>
        <taxon>Fulgoroidea</taxon>
        <taxon>Delphacidae</taxon>
        <taxon>Criomorphinae</taxon>
        <taxon>Laodelphax</taxon>
    </lineage>
</organism>
<evidence type="ECO:0008006" key="5">
    <source>
        <dbReference type="Google" id="ProtNLM"/>
    </source>
</evidence>
<dbReference type="OrthoDB" id="295715at2759"/>
<feature type="compositionally biased region" description="Polar residues" evidence="2">
    <location>
        <begin position="171"/>
        <end position="185"/>
    </location>
</feature>
<dbReference type="Proteomes" id="UP000291343">
    <property type="component" value="Unassembled WGS sequence"/>
</dbReference>
<dbReference type="Gene3D" id="2.40.50.140">
    <property type="entry name" value="Nucleic acid-binding proteins"/>
    <property type="match status" value="1"/>
</dbReference>
<dbReference type="GO" id="GO:0070876">
    <property type="term" value="C:SOSS complex"/>
    <property type="evidence" value="ECO:0007669"/>
    <property type="project" value="TreeGrafter"/>
</dbReference>
<evidence type="ECO:0000256" key="1">
    <source>
        <dbReference type="ARBA" id="ARBA00023125"/>
    </source>
</evidence>
<dbReference type="FunCoup" id="A0A482WKT5">
    <property type="interactions" value="634"/>
</dbReference>
<dbReference type="SUPFAM" id="SSF50249">
    <property type="entry name" value="Nucleic acid-binding proteins"/>
    <property type="match status" value="1"/>
</dbReference>
<protein>
    <recommendedName>
        <fullName evidence="5">OB domain-containing protein</fullName>
    </recommendedName>
</protein>
<dbReference type="GO" id="GO:0005694">
    <property type="term" value="C:chromosome"/>
    <property type="evidence" value="ECO:0007669"/>
    <property type="project" value="UniProtKB-ARBA"/>
</dbReference>
<dbReference type="GO" id="GO:0000724">
    <property type="term" value="P:double-strand break repair via homologous recombination"/>
    <property type="evidence" value="ECO:0007669"/>
    <property type="project" value="TreeGrafter"/>
</dbReference>
<feature type="compositionally biased region" description="Low complexity" evidence="2">
    <location>
        <begin position="141"/>
        <end position="170"/>
    </location>
</feature>
<keyword evidence="4" id="KW-1185">Reference proteome</keyword>
<dbReference type="GO" id="GO:0044818">
    <property type="term" value="P:mitotic G2/M transition checkpoint"/>
    <property type="evidence" value="ECO:0007669"/>
    <property type="project" value="TreeGrafter"/>
</dbReference>
<dbReference type="STRING" id="195883.A0A482WKT5"/>
<evidence type="ECO:0000313" key="3">
    <source>
        <dbReference type="EMBL" id="RZF34093.1"/>
    </source>
</evidence>
<feature type="region of interest" description="Disordered" evidence="2">
    <location>
        <begin position="112"/>
        <end position="220"/>
    </location>
</feature>
<comment type="caution">
    <text evidence="3">The sequence shown here is derived from an EMBL/GenBank/DDBJ whole genome shotgun (WGS) entry which is preliminary data.</text>
</comment>
<dbReference type="PANTHER" id="PTHR13356">
    <property type="entry name" value="OB FOLD NUCLEIC ACID BINDING PROTEIN-RELATED"/>
    <property type="match status" value="1"/>
</dbReference>
<proteinExistence type="predicted"/>
<dbReference type="FunFam" id="2.40.50.140:FF:000072">
    <property type="entry name" value="SOSS complex subunit B2"/>
    <property type="match status" value="1"/>
</dbReference>
<dbReference type="GO" id="GO:0010212">
    <property type="term" value="P:response to ionizing radiation"/>
    <property type="evidence" value="ECO:0007669"/>
    <property type="project" value="TreeGrafter"/>
</dbReference>
<dbReference type="PANTHER" id="PTHR13356:SF0">
    <property type="entry name" value="SOSS COMPLEX SUBUNIT B HOMOLOG"/>
    <property type="match status" value="1"/>
</dbReference>
<dbReference type="InParanoid" id="A0A482WKT5"/>
<dbReference type="InterPro" id="IPR051231">
    <property type="entry name" value="SOSS-B"/>
</dbReference>
<feature type="compositionally biased region" description="Gly residues" evidence="2">
    <location>
        <begin position="197"/>
        <end position="207"/>
    </location>
</feature>
<keyword evidence="1" id="KW-0238">DNA-binding</keyword>
<dbReference type="InterPro" id="IPR012340">
    <property type="entry name" value="NA-bd_OB-fold"/>
</dbReference>
<dbReference type="AlphaFoldDB" id="A0A482WKT5"/>
<evidence type="ECO:0000256" key="2">
    <source>
        <dbReference type="SAM" id="MobiDB-lite"/>
    </source>
</evidence>
<name>A0A482WKT5_LAOST</name>
<dbReference type="EMBL" id="QKKF02032620">
    <property type="protein sequence ID" value="RZF34093.1"/>
    <property type="molecule type" value="Genomic_DNA"/>
</dbReference>
<sequence>MEPMYIKDIRPDSKNVNLTFIVLDVGNPVLLKENREVRTLKVADATACINMSVWDEPGKLLMPGDIVRMTKGYASIWRSCLTLYAGKNGDLDKIGEFCMVFNEQLNMSEPNPSLIAAVGGGSGPMQNNGGNGGRRPPPLLTPTSSAAATNLSLAATASSQQQTTPQTTTGKNSSRYSNDPPQLTAQVPLPVKSKSGSRGGGGGGGRSGQRNSSAVRSERR</sequence>
<feature type="compositionally biased region" description="Gly residues" evidence="2">
    <location>
        <begin position="118"/>
        <end position="133"/>
    </location>
</feature>
<gene>
    <name evidence="3" type="ORF">LSTR_LSTR011663</name>
</gene>
<evidence type="ECO:0000313" key="4">
    <source>
        <dbReference type="Proteomes" id="UP000291343"/>
    </source>
</evidence>
<reference evidence="3 4" key="1">
    <citation type="journal article" date="2017" name="Gigascience">
        <title>Genome sequence of the small brown planthopper, Laodelphax striatellus.</title>
        <authorList>
            <person name="Zhu J."/>
            <person name="Jiang F."/>
            <person name="Wang X."/>
            <person name="Yang P."/>
            <person name="Bao Y."/>
            <person name="Zhao W."/>
            <person name="Wang W."/>
            <person name="Lu H."/>
            <person name="Wang Q."/>
            <person name="Cui N."/>
            <person name="Li J."/>
            <person name="Chen X."/>
            <person name="Luo L."/>
            <person name="Yu J."/>
            <person name="Kang L."/>
            <person name="Cui F."/>
        </authorList>
    </citation>
    <scope>NUCLEOTIDE SEQUENCE [LARGE SCALE GENOMIC DNA]</scope>
    <source>
        <strain evidence="3">Lst14</strain>
    </source>
</reference>
<dbReference type="GO" id="GO:0003677">
    <property type="term" value="F:DNA binding"/>
    <property type="evidence" value="ECO:0007669"/>
    <property type="project" value="UniProtKB-KW"/>
</dbReference>
<dbReference type="SMR" id="A0A482WKT5"/>
<accession>A0A482WKT5</accession>